<dbReference type="Gene3D" id="1.10.1410.10">
    <property type="match status" value="1"/>
</dbReference>
<keyword evidence="1" id="KW-0862">Zinc</keyword>
<evidence type="ECO:0000259" key="4">
    <source>
        <dbReference type="PROSITE" id="PS50158"/>
    </source>
</evidence>
<proteinExistence type="predicted"/>
<accession>A0A8E0RUL9</accession>
<dbReference type="InterPro" id="IPR043519">
    <property type="entry name" value="NT_sf"/>
</dbReference>
<feature type="compositionally biased region" description="Basic residues" evidence="2">
    <location>
        <begin position="319"/>
        <end position="329"/>
    </location>
</feature>
<dbReference type="PANTHER" id="PTHR12271">
    <property type="entry name" value="POLY A POLYMERASE CID PAP -RELATED"/>
    <property type="match status" value="1"/>
</dbReference>
<dbReference type="AlphaFoldDB" id="A0A8E0RUL9"/>
<keyword evidence="1" id="KW-0479">Metal-binding</keyword>
<dbReference type="Gene3D" id="3.30.460.10">
    <property type="entry name" value="Beta Polymerase, domain 2"/>
    <property type="match status" value="1"/>
</dbReference>
<evidence type="ECO:0000256" key="3">
    <source>
        <dbReference type="SAM" id="SignalP"/>
    </source>
</evidence>
<keyword evidence="1" id="KW-0863">Zinc-finger</keyword>
<dbReference type="Pfam" id="PF22600">
    <property type="entry name" value="MTPAP-like_central"/>
    <property type="match status" value="1"/>
</dbReference>
<feature type="domain" description="CCHC-type" evidence="4">
    <location>
        <begin position="498"/>
        <end position="513"/>
    </location>
</feature>
<keyword evidence="5" id="KW-0808">Transferase</keyword>
<keyword evidence="3" id="KW-0732">Signal</keyword>
<gene>
    <name evidence="5" type="ORF">FBUS_06356</name>
</gene>
<dbReference type="SUPFAM" id="SSF57756">
    <property type="entry name" value="Retrovirus zinc finger-like domains"/>
    <property type="match status" value="1"/>
</dbReference>
<dbReference type="CDD" id="cd05402">
    <property type="entry name" value="NT_PAP_TUTase"/>
    <property type="match status" value="1"/>
</dbReference>
<dbReference type="Proteomes" id="UP000728185">
    <property type="component" value="Unassembled WGS sequence"/>
</dbReference>
<dbReference type="GO" id="GO:0008270">
    <property type="term" value="F:zinc ion binding"/>
    <property type="evidence" value="ECO:0007669"/>
    <property type="project" value="UniProtKB-KW"/>
</dbReference>
<keyword evidence="6" id="KW-1185">Reference proteome</keyword>
<evidence type="ECO:0000256" key="2">
    <source>
        <dbReference type="SAM" id="MobiDB-lite"/>
    </source>
</evidence>
<dbReference type="PROSITE" id="PS50158">
    <property type="entry name" value="ZF_CCHC"/>
    <property type="match status" value="1"/>
</dbReference>
<dbReference type="OrthoDB" id="407432at2759"/>
<feature type="chain" id="PRO_5034185693" evidence="3">
    <location>
        <begin position="16"/>
        <end position="712"/>
    </location>
</feature>
<sequence>MAWFIPILSVRLSICQMHCEYSRDEAAIEESRQISCHRIGCHGSVGSNGFQFFAAQLRAGYAYFGVPRLTTGRHVFTRIRAHDSSSQCSLSETQLIAQKPVSNRKLSLTSNDDLGRDQNQHGAENESHSPRKQNEADFVPRIYFTPIIDGSNDFEDNLVKEELLPMEVEPEDVGHESHGPYAETTGDTEDKFGLHEPHADDSFYDRKAEQLRIPRDADTIMGYSMTGGDGTPFLDETEDGAGEYAERTLDLGDADADEFSNNEQDVHKPSNNLVLSEDDANRELLQATETGHLLTELTEQKHASRINRTDVPGTSSSSKPRRSSKRAGRGARGQTEDVKSNELNTSKTVVETPTWSMVIRPHSVLLVDELHKVFAARFPTVQLTLFGSCANGFELPSSDMDLCVFFPHHSPEWEQLQDPEGMLHLCHIANASIGGVSSYAFVIMLIHYLQQRDRLPVLQEHHTNIIPKEMTIPQWQYSLFHPDALAAKRRLDAPAKSRCHQCKQCGHRAADCPLRDRRHMRTNHVNDVDASIATLIGRFLPTNSHPVNLQVFRPGFPRPPIYNPLRGAAVGPRFSSPVHAQPLIALLPTPPHPSNPVTVRHLNKIQPAQQSYATFGRPRAPYSLQQNLGARLHPAPGYAPIRKPRAINGLHHSTPPLWSSDAAVYRNHFPPPSHLVPGVHLSPRSRSSATQSQPVRHEIPVQQSTPGKFVSE</sequence>
<feature type="compositionally biased region" description="Polar residues" evidence="2">
    <location>
        <begin position="684"/>
        <end position="694"/>
    </location>
</feature>
<organism evidence="5 6">
    <name type="scientific">Fasciolopsis buskii</name>
    <dbReference type="NCBI Taxonomy" id="27845"/>
    <lineage>
        <taxon>Eukaryota</taxon>
        <taxon>Metazoa</taxon>
        <taxon>Spiralia</taxon>
        <taxon>Lophotrochozoa</taxon>
        <taxon>Platyhelminthes</taxon>
        <taxon>Trematoda</taxon>
        <taxon>Digenea</taxon>
        <taxon>Plagiorchiida</taxon>
        <taxon>Echinostomata</taxon>
        <taxon>Echinostomatoidea</taxon>
        <taxon>Fasciolidae</taxon>
        <taxon>Fasciolopsis</taxon>
    </lineage>
</organism>
<protein>
    <submittedName>
        <fullName evidence="5">Terminal uridylyltransferase 7</fullName>
    </submittedName>
</protein>
<evidence type="ECO:0000313" key="6">
    <source>
        <dbReference type="Proteomes" id="UP000728185"/>
    </source>
</evidence>
<feature type="region of interest" description="Disordered" evidence="2">
    <location>
        <begin position="106"/>
        <end position="136"/>
    </location>
</feature>
<dbReference type="SUPFAM" id="SSF81301">
    <property type="entry name" value="Nucleotidyltransferase"/>
    <property type="match status" value="1"/>
</dbReference>
<dbReference type="SUPFAM" id="SSF81631">
    <property type="entry name" value="PAP/OAS1 substrate-binding domain"/>
    <property type="match status" value="1"/>
</dbReference>
<dbReference type="EMBL" id="LUCM01005908">
    <property type="protein sequence ID" value="KAA0192091.1"/>
    <property type="molecule type" value="Genomic_DNA"/>
</dbReference>
<dbReference type="GO" id="GO:0003676">
    <property type="term" value="F:nucleic acid binding"/>
    <property type="evidence" value="ECO:0007669"/>
    <property type="project" value="InterPro"/>
</dbReference>
<comment type="caution">
    <text evidence="5">The sequence shown here is derived from an EMBL/GenBank/DDBJ whole genome shotgun (WGS) entry which is preliminary data.</text>
</comment>
<name>A0A8E0RUL9_9TREM</name>
<dbReference type="InterPro" id="IPR054708">
    <property type="entry name" value="MTPAP-like_central"/>
</dbReference>
<evidence type="ECO:0000256" key="1">
    <source>
        <dbReference type="PROSITE-ProRule" id="PRU00047"/>
    </source>
</evidence>
<keyword evidence="5" id="KW-0548">Nucleotidyltransferase</keyword>
<feature type="signal peptide" evidence="3">
    <location>
        <begin position="1"/>
        <end position="15"/>
    </location>
</feature>
<evidence type="ECO:0000313" key="5">
    <source>
        <dbReference type="EMBL" id="KAA0192091.1"/>
    </source>
</evidence>
<feature type="region of interest" description="Disordered" evidence="2">
    <location>
        <begin position="295"/>
        <end position="345"/>
    </location>
</feature>
<feature type="compositionally biased region" description="Basic and acidic residues" evidence="2">
    <location>
        <begin position="113"/>
        <end position="135"/>
    </location>
</feature>
<dbReference type="InterPro" id="IPR036875">
    <property type="entry name" value="Znf_CCHC_sf"/>
</dbReference>
<dbReference type="PANTHER" id="PTHR12271:SF40">
    <property type="entry name" value="POLY(A) RNA POLYMERASE GLD2"/>
    <property type="match status" value="1"/>
</dbReference>
<feature type="region of interest" description="Disordered" evidence="2">
    <location>
        <begin position="674"/>
        <end position="712"/>
    </location>
</feature>
<dbReference type="GO" id="GO:0031123">
    <property type="term" value="P:RNA 3'-end processing"/>
    <property type="evidence" value="ECO:0007669"/>
    <property type="project" value="TreeGrafter"/>
</dbReference>
<reference evidence="5" key="1">
    <citation type="submission" date="2019-05" db="EMBL/GenBank/DDBJ databases">
        <title>Annotation for the trematode Fasciolopsis buski.</title>
        <authorList>
            <person name="Choi Y.-J."/>
        </authorList>
    </citation>
    <scope>NUCLEOTIDE SEQUENCE</scope>
    <source>
        <strain evidence="5">HT</strain>
        <tissue evidence="5">Whole worm</tissue>
    </source>
</reference>
<dbReference type="GO" id="GO:0016779">
    <property type="term" value="F:nucleotidyltransferase activity"/>
    <property type="evidence" value="ECO:0007669"/>
    <property type="project" value="UniProtKB-KW"/>
</dbReference>
<dbReference type="InterPro" id="IPR001878">
    <property type="entry name" value="Znf_CCHC"/>
</dbReference>